<evidence type="ECO:0000313" key="6">
    <source>
        <dbReference type="Proteomes" id="UP000467428"/>
    </source>
</evidence>
<geneLocation type="plasmid" evidence="6">
    <name>pjcm18538 dna</name>
</geneLocation>
<dbReference type="InterPro" id="IPR042070">
    <property type="entry name" value="PucR_C-HTH_sf"/>
</dbReference>
<feature type="domain" description="RsbT co-antagonist protein RsbRD N-terminal" evidence="3">
    <location>
        <begin position="34"/>
        <end position="174"/>
    </location>
</feature>
<evidence type="ECO:0000256" key="1">
    <source>
        <dbReference type="ARBA" id="ARBA00006754"/>
    </source>
</evidence>
<name>A0A7I7S4V1_9MYCO</name>
<comment type="similarity">
    <text evidence="1">Belongs to the CdaR family.</text>
</comment>
<feature type="domain" description="PucR C-terminal helix-turn-helix" evidence="2">
    <location>
        <begin position="358"/>
        <end position="413"/>
    </location>
</feature>
<dbReference type="Pfam" id="PF13556">
    <property type="entry name" value="HTH_30"/>
    <property type="match status" value="1"/>
</dbReference>
<dbReference type="EMBL" id="AP022593">
    <property type="protein sequence ID" value="BBY51857.1"/>
    <property type="molecule type" value="Genomic_DNA"/>
</dbReference>
<dbReference type="InterPro" id="IPR051448">
    <property type="entry name" value="CdaR-like_regulators"/>
</dbReference>
<sequence>MPSVLDSSRGEGAPAPALADLLGRVGDLVTGLPEAIHRLLVEQVTELTADQQLRDLLSDTVAANVGTWLSVIRYSIPIDHVEAPTAALEHARRMAQREIPVNALLRAYRLGHQHGLNLIIAGLRSADLPPEQKLALFEQITSVSFRYIDWMSEQVLETYQVERAHWDDNRRSLREQAIRDILDGRDIDVTETSYSMRYPLSATHMALLVWLNQDASADADQLIALERVARDAASAAGAEQLLYHSIDRLVACAWMTVPDPSSSLSQLRAFAQTCSESPRMAVGAPSRGLDGFRRTYRQAQQARAVAMVAEGGTRRFVAAQDSGLALASMLLADVPTLKSWVHDVLGPLASSSTSDRRLRETLSTFLRAGGSFKAAAVDLHIHGNTVKYRVNRAVERRGRALADDRLDVEFALLMCAWFGDAVLT</sequence>
<organism evidence="5 6">
    <name type="scientific">Mycolicibacterium arabiense</name>
    <dbReference type="NCBI Taxonomy" id="1286181"/>
    <lineage>
        <taxon>Bacteria</taxon>
        <taxon>Bacillati</taxon>
        <taxon>Actinomycetota</taxon>
        <taxon>Actinomycetes</taxon>
        <taxon>Mycobacteriales</taxon>
        <taxon>Mycobacteriaceae</taxon>
        <taxon>Mycolicibacterium</taxon>
    </lineage>
</organism>
<reference evidence="5 6" key="1">
    <citation type="journal article" date="2019" name="Emerg. Microbes Infect.">
        <title>Comprehensive subspecies identification of 175 nontuberculous mycobacteria species based on 7547 genomic profiles.</title>
        <authorList>
            <person name="Matsumoto Y."/>
            <person name="Kinjo T."/>
            <person name="Motooka D."/>
            <person name="Nabeya D."/>
            <person name="Jung N."/>
            <person name="Uechi K."/>
            <person name="Horii T."/>
            <person name="Iida T."/>
            <person name="Fujita J."/>
            <person name="Nakamura S."/>
        </authorList>
    </citation>
    <scope>NUCLEOTIDE SEQUENCE [LARGE SCALE GENOMIC DNA]</scope>
    <source>
        <strain evidence="5 6">JCM 18538</strain>
    </source>
</reference>
<evidence type="ECO:0000313" key="5">
    <source>
        <dbReference type="EMBL" id="BBY51857.1"/>
    </source>
</evidence>
<dbReference type="PANTHER" id="PTHR33744:SF1">
    <property type="entry name" value="DNA-BINDING TRANSCRIPTIONAL ACTIVATOR ADER"/>
    <property type="match status" value="1"/>
</dbReference>
<evidence type="ECO:0000259" key="4">
    <source>
        <dbReference type="Pfam" id="PF17853"/>
    </source>
</evidence>
<dbReference type="PANTHER" id="PTHR33744">
    <property type="entry name" value="CARBOHYDRATE DIACID REGULATOR"/>
    <property type="match status" value="1"/>
</dbReference>
<evidence type="ECO:0000259" key="2">
    <source>
        <dbReference type="Pfam" id="PF13556"/>
    </source>
</evidence>
<dbReference type="KEGG" id="marz:MARA_53250"/>
<gene>
    <name evidence="5" type="ORF">MARA_53250</name>
</gene>
<dbReference type="AlphaFoldDB" id="A0A7I7S4V1"/>
<keyword evidence="6" id="KW-1185">Reference proteome</keyword>
<dbReference type="Pfam" id="PF14361">
    <property type="entry name" value="RsbRD_N"/>
    <property type="match status" value="1"/>
</dbReference>
<dbReference type="Proteomes" id="UP000467428">
    <property type="component" value="Chromosome"/>
</dbReference>
<dbReference type="InterPro" id="IPR025736">
    <property type="entry name" value="PucR_C-HTH_dom"/>
</dbReference>
<dbReference type="Gene3D" id="1.10.10.2840">
    <property type="entry name" value="PucR C-terminal helix-turn-helix domain"/>
    <property type="match status" value="1"/>
</dbReference>
<protein>
    <submittedName>
        <fullName evidence="5">Uncharacterized protein</fullName>
    </submittedName>
</protein>
<feature type="domain" description="CdaR GGDEF-like" evidence="4">
    <location>
        <begin position="188"/>
        <end position="304"/>
    </location>
</feature>
<dbReference type="Pfam" id="PF17853">
    <property type="entry name" value="GGDEF_2"/>
    <property type="match status" value="1"/>
</dbReference>
<accession>A0A7I7S4V1</accession>
<evidence type="ECO:0000259" key="3">
    <source>
        <dbReference type="Pfam" id="PF14361"/>
    </source>
</evidence>
<proteinExistence type="inferred from homology"/>
<dbReference type="InterPro" id="IPR041522">
    <property type="entry name" value="CdaR_GGDEF"/>
</dbReference>
<dbReference type="InterPro" id="IPR025751">
    <property type="entry name" value="RsbRD_N_dom"/>
</dbReference>